<dbReference type="GeneID" id="60059840"/>
<proteinExistence type="inferred from homology"/>
<dbReference type="GO" id="GO:0005829">
    <property type="term" value="C:cytosol"/>
    <property type="evidence" value="ECO:0007669"/>
    <property type="project" value="TreeGrafter"/>
</dbReference>
<reference evidence="6 7" key="1">
    <citation type="journal article" date="2019" name="Nat. Med.">
        <title>A library of human gut bacterial isolates paired with longitudinal multiomics data enables mechanistic microbiome research.</title>
        <authorList>
            <person name="Poyet M."/>
            <person name="Groussin M."/>
            <person name="Gibbons S.M."/>
            <person name="Avila-Pacheco J."/>
            <person name="Jiang X."/>
            <person name="Kearney S.M."/>
            <person name="Perrotta A.R."/>
            <person name="Berdy B."/>
            <person name="Zhao S."/>
            <person name="Lieberman T.D."/>
            <person name="Swanson P.K."/>
            <person name="Smith M."/>
            <person name="Roesemann S."/>
            <person name="Alexander J.E."/>
            <person name="Rich S.A."/>
            <person name="Livny J."/>
            <person name="Vlamakis H."/>
            <person name="Clish C."/>
            <person name="Bullock K."/>
            <person name="Deik A."/>
            <person name="Scott J."/>
            <person name="Pierce K.A."/>
            <person name="Xavier R.J."/>
            <person name="Alm E.J."/>
        </authorList>
    </citation>
    <scope>NUCLEOTIDE SEQUENCE [LARGE SCALE GENOMIC DNA]</scope>
    <source>
        <strain evidence="6 7">BIOML-A198</strain>
    </source>
</reference>
<protein>
    <recommendedName>
        <fullName evidence="5">Putative pre-16S rRNA nuclease</fullName>
        <ecNumber evidence="5">3.1.-.-</ecNumber>
    </recommendedName>
</protein>
<keyword evidence="2 5" id="KW-0690">Ribosome biogenesis</keyword>
<dbReference type="EC" id="3.1.-.-" evidence="5"/>
<dbReference type="GO" id="GO:0000967">
    <property type="term" value="P:rRNA 5'-end processing"/>
    <property type="evidence" value="ECO:0007669"/>
    <property type="project" value="UniProtKB-UniRule"/>
</dbReference>
<dbReference type="InterPro" id="IPR006641">
    <property type="entry name" value="YqgF/RNaseH-like_dom"/>
</dbReference>
<dbReference type="NCBIfam" id="TIGR00250">
    <property type="entry name" value="RNAse_H_YqgF"/>
    <property type="match status" value="1"/>
</dbReference>
<evidence type="ECO:0000256" key="5">
    <source>
        <dbReference type="HAMAP-Rule" id="MF_00651"/>
    </source>
</evidence>
<gene>
    <name evidence="6" type="primary">ruvX</name>
    <name evidence="6" type="ORF">GMA92_10605</name>
</gene>
<sequence>MKILGLDLGTRTCGIAISDALGMMAHGVETFRFEENHYKKAIQHVQELVKTHKISKIVLGLPKNMNGSIGERGQVTQEFAKKLEEATNVTVILWDERLTTMQVERVLIQADVSRNKRKKVVDKMAATIILQSYLDSNQARSFV</sequence>
<evidence type="ECO:0000256" key="1">
    <source>
        <dbReference type="ARBA" id="ARBA00022490"/>
    </source>
</evidence>
<dbReference type="Proteomes" id="UP000487649">
    <property type="component" value="Unassembled WGS sequence"/>
</dbReference>
<comment type="similarity">
    <text evidence="5">Belongs to the YqgF HJR family.</text>
</comment>
<dbReference type="InterPro" id="IPR037027">
    <property type="entry name" value="YqgF/RNaseH-like_dom_sf"/>
</dbReference>
<dbReference type="GO" id="GO:0004518">
    <property type="term" value="F:nuclease activity"/>
    <property type="evidence" value="ECO:0007669"/>
    <property type="project" value="UniProtKB-KW"/>
</dbReference>
<dbReference type="HAMAP" id="MF_00651">
    <property type="entry name" value="Nuclease_YqgF"/>
    <property type="match status" value="1"/>
</dbReference>
<dbReference type="SMART" id="SM00732">
    <property type="entry name" value="YqgFc"/>
    <property type="match status" value="1"/>
</dbReference>
<organism evidence="6 7">
    <name type="scientific">Turicibacter sanguinis</name>
    <dbReference type="NCBI Taxonomy" id="154288"/>
    <lineage>
        <taxon>Bacteria</taxon>
        <taxon>Bacillati</taxon>
        <taxon>Bacillota</taxon>
        <taxon>Erysipelotrichia</taxon>
        <taxon>Erysipelotrichales</taxon>
        <taxon>Turicibacteraceae</taxon>
        <taxon>Turicibacter</taxon>
    </lineage>
</organism>
<dbReference type="RefSeq" id="WP_006783344.1">
    <property type="nucleotide sequence ID" value="NZ_CABJBH010000016.1"/>
</dbReference>
<keyword evidence="3 5" id="KW-0540">Nuclease</keyword>
<comment type="function">
    <text evidence="5">Could be a nuclease involved in processing of the 5'-end of pre-16S rRNA.</text>
</comment>
<dbReference type="PANTHER" id="PTHR33317">
    <property type="entry name" value="POLYNUCLEOTIDYL TRANSFERASE, RIBONUCLEASE H-LIKE SUPERFAMILY PROTEIN"/>
    <property type="match status" value="1"/>
</dbReference>
<accession>A0A173SRE5</accession>
<dbReference type="CDD" id="cd16964">
    <property type="entry name" value="YqgF"/>
    <property type="match status" value="1"/>
</dbReference>
<dbReference type="SUPFAM" id="SSF53098">
    <property type="entry name" value="Ribonuclease H-like"/>
    <property type="match status" value="1"/>
</dbReference>
<dbReference type="Pfam" id="PF03652">
    <property type="entry name" value="RuvX"/>
    <property type="match status" value="1"/>
</dbReference>
<evidence type="ECO:0000256" key="3">
    <source>
        <dbReference type="ARBA" id="ARBA00022722"/>
    </source>
</evidence>
<evidence type="ECO:0000313" key="6">
    <source>
        <dbReference type="EMBL" id="MTK21865.1"/>
    </source>
</evidence>
<comment type="caution">
    <text evidence="6">The sequence shown here is derived from an EMBL/GenBank/DDBJ whole genome shotgun (WGS) entry which is preliminary data.</text>
</comment>
<comment type="subcellular location">
    <subcellularLocation>
        <location evidence="5">Cytoplasm</location>
    </subcellularLocation>
</comment>
<dbReference type="AlphaFoldDB" id="A0A173SRE5"/>
<dbReference type="InterPro" id="IPR005227">
    <property type="entry name" value="YqgF"/>
</dbReference>
<dbReference type="OrthoDB" id="9796140at2"/>
<keyword evidence="1 5" id="KW-0963">Cytoplasm</keyword>
<keyword evidence="4 5" id="KW-0378">Hydrolase</keyword>
<name>A0A173SRE5_9FIRM</name>
<dbReference type="GO" id="GO:0016788">
    <property type="term" value="F:hydrolase activity, acting on ester bonds"/>
    <property type="evidence" value="ECO:0007669"/>
    <property type="project" value="UniProtKB-UniRule"/>
</dbReference>
<dbReference type="PANTHER" id="PTHR33317:SF4">
    <property type="entry name" value="POLYNUCLEOTIDYL TRANSFERASE, RIBONUCLEASE H-LIKE SUPERFAMILY PROTEIN"/>
    <property type="match status" value="1"/>
</dbReference>
<evidence type="ECO:0000256" key="2">
    <source>
        <dbReference type="ARBA" id="ARBA00022517"/>
    </source>
</evidence>
<dbReference type="EMBL" id="WMQE01000024">
    <property type="protein sequence ID" value="MTK21865.1"/>
    <property type="molecule type" value="Genomic_DNA"/>
</dbReference>
<evidence type="ECO:0000256" key="4">
    <source>
        <dbReference type="ARBA" id="ARBA00022801"/>
    </source>
</evidence>
<dbReference type="Gene3D" id="3.30.420.140">
    <property type="entry name" value="YqgF/RNase H-like domain"/>
    <property type="match status" value="1"/>
</dbReference>
<dbReference type="InterPro" id="IPR012337">
    <property type="entry name" value="RNaseH-like_sf"/>
</dbReference>
<evidence type="ECO:0000313" key="7">
    <source>
        <dbReference type="Proteomes" id="UP000487649"/>
    </source>
</evidence>